<reference evidence="1 2" key="1">
    <citation type="submission" date="2024-01" db="EMBL/GenBank/DDBJ databases">
        <authorList>
            <person name="Allen C."/>
            <person name="Tagirdzhanova G."/>
        </authorList>
    </citation>
    <scope>NUCLEOTIDE SEQUENCE [LARGE SCALE GENOMIC DNA]</scope>
</reference>
<protein>
    <recommendedName>
        <fullName evidence="3">Protein kinase domain-containing protein</fullName>
    </recommendedName>
</protein>
<gene>
    <name evidence="1" type="ORF">SCUCBS95973_004711</name>
</gene>
<name>A0ABP0BRA9_9PEZI</name>
<proteinExistence type="predicted"/>
<evidence type="ECO:0008006" key="3">
    <source>
        <dbReference type="Google" id="ProtNLM"/>
    </source>
</evidence>
<dbReference type="EMBL" id="CAWUHB010000024">
    <property type="protein sequence ID" value="CAK7222056.1"/>
    <property type="molecule type" value="Genomic_DNA"/>
</dbReference>
<dbReference type="Proteomes" id="UP001642405">
    <property type="component" value="Unassembled WGS sequence"/>
</dbReference>
<dbReference type="Gene3D" id="1.10.510.10">
    <property type="entry name" value="Transferase(Phosphotransferase) domain 1"/>
    <property type="match status" value="1"/>
</dbReference>
<organism evidence="1 2">
    <name type="scientific">Sporothrix curviconia</name>
    <dbReference type="NCBI Taxonomy" id="1260050"/>
    <lineage>
        <taxon>Eukaryota</taxon>
        <taxon>Fungi</taxon>
        <taxon>Dikarya</taxon>
        <taxon>Ascomycota</taxon>
        <taxon>Pezizomycotina</taxon>
        <taxon>Sordariomycetes</taxon>
        <taxon>Sordariomycetidae</taxon>
        <taxon>Ophiostomatales</taxon>
        <taxon>Ophiostomataceae</taxon>
        <taxon>Sporothrix</taxon>
    </lineage>
</organism>
<keyword evidence="2" id="KW-1185">Reference proteome</keyword>
<dbReference type="SUPFAM" id="SSF56112">
    <property type="entry name" value="Protein kinase-like (PK-like)"/>
    <property type="match status" value="1"/>
</dbReference>
<evidence type="ECO:0000313" key="1">
    <source>
        <dbReference type="EMBL" id="CAK7222056.1"/>
    </source>
</evidence>
<accession>A0ABP0BRA9</accession>
<comment type="caution">
    <text evidence="1">The sequence shown here is derived from an EMBL/GenBank/DDBJ whole genome shotgun (WGS) entry which is preliminary data.</text>
</comment>
<evidence type="ECO:0000313" key="2">
    <source>
        <dbReference type="Proteomes" id="UP001642405"/>
    </source>
</evidence>
<sequence length="321" mass="35860">MPVFVVEYKAAHKLRGSTLKLAFSDTTREPQGLFAAAIREQQSNKIIQGDGHAVDRAKAEKATARVIAQAFHCMVEFGLCYSYVASAEGFILLYLDPADNGYHRLTPMQFCNKLREQLADDLDENCDALDKFGKFGAIGMLFRLTLRSHGYCVVAKGVQRVHAPLLEQEVAIYGHLREQQGTLVPVCLGVIDLVDVYRTSFGAHVSHMMVMSYAGEPIHSTAGPLPDNISSLVYNAWIQLRQLGVDHGDERHPNILWNAPLQRLMYIDFERATITSRKRKYGVETQPAPKPVTVPTKQAREARRLVFQEHNNGDASSSSFD</sequence>
<dbReference type="InterPro" id="IPR011009">
    <property type="entry name" value="Kinase-like_dom_sf"/>
</dbReference>